<evidence type="ECO:0000256" key="1">
    <source>
        <dbReference type="SAM" id="SignalP"/>
    </source>
</evidence>
<accession>A0A8T2CF46</accession>
<evidence type="ECO:0000313" key="3">
    <source>
        <dbReference type="Proteomes" id="UP000694251"/>
    </source>
</evidence>
<gene>
    <name evidence="2" type="ORF">ISN44_As06g022850</name>
</gene>
<keyword evidence="3" id="KW-1185">Reference proteome</keyword>
<evidence type="ECO:0000313" key="2">
    <source>
        <dbReference type="EMBL" id="KAG7597979.1"/>
    </source>
</evidence>
<feature type="chain" id="PRO_5035917025" description="S-protein homolog" evidence="1">
    <location>
        <begin position="21"/>
        <end position="119"/>
    </location>
</feature>
<sequence length="119" mass="13496">MNHLIVFMLVIYMYFGSSEAIKCTKTILGFENKLGPGRILTVDNSGSESIVKFNQKPHVFTVTRGIIPINFYLYQGPYEFHLVVPLEANVPSCDVLRLWTAKNDGIYNGATFVGKWVKY</sequence>
<comment type="caution">
    <text evidence="2">The sequence shown here is derived from an EMBL/GenBank/DDBJ whole genome shotgun (WGS) entry which is preliminary data.</text>
</comment>
<protein>
    <recommendedName>
        <fullName evidence="4">S-protein homolog</fullName>
    </recommendedName>
</protein>
<name>A0A8T2CF46_ARASU</name>
<dbReference type="AlphaFoldDB" id="A0A8T2CF46"/>
<evidence type="ECO:0008006" key="4">
    <source>
        <dbReference type="Google" id="ProtNLM"/>
    </source>
</evidence>
<organism evidence="2 3">
    <name type="scientific">Arabidopsis suecica</name>
    <name type="common">Swedish thale-cress</name>
    <name type="synonym">Cardaminopsis suecica</name>
    <dbReference type="NCBI Taxonomy" id="45249"/>
    <lineage>
        <taxon>Eukaryota</taxon>
        <taxon>Viridiplantae</taxon>
        <taxon>Streptophyta</taxon>
        <taxon>Embryophyta</taxon>
        <taxon>Tracheophyta</taxon>
        <taxon>Spermatophyta</taxon>
        <taxon>Magnoliopsida</taxon>
        <taxon>eudicotyledons</taxon>
        <taxon>Gunneridae</taxon>
        <taxon>Pentapetalae</taxon>
        <taxon>rosids</taxon>
        <taxon>malvids</taxon>
        <taxon>Brassicales</taxon>
        <taxon>Brassicaceae</taxon>
        <taxon>Camelineae</taxon>
        <taxon>Arabidopsis</taxon>
    </lineage>
</organism>
<proteinExistence type="predicted"/>
<feature type="signal peptide" evidence="1">
    <location>
        <begin position="1"/>
        <end position="20"/>
    </location>
</feature>
<dbReference type="EMBL" id="JAEFBJ010000006">
    <property type="protein sequence ID" value="KAG7597979.1"/>
    <property type="molecule type" value="Genomic_DNA"/>
</dbReference>
<reference evidence="2 3" key="1">
    <citation type="submission" date="2020-12" db="EMBL/GenBank/DDBJ databases">
        <title>Concerted genomic and epigenomic changes stabilize Arabidopsis allopolyploids.</title>
        <authorList>
            <person name="Chen Z."/>
        </authorList>
    </citation>
    <scope>NUCLEOTIDE SEQUENCE [LARGE SCALE GENOMIC DNA]</scope>
    <source>
        <strain evidence="2">As9502</strain>
        <tissue evidence="2">Leaf</tissue>
    </source>
</reference>
<keyword evidence="1" id="KW-0732">Signal</keyword>
<dbReference type="Proteomes" id="UP000694251">
    <property type="component" value="Chromosome 6"/>
</dbReference>